<gene>
    <name evidence="1" type="ORF">ACFPYI_09185</name>
</gene>
<keyword evidence="2" id="KW-1185">Reference proteome</keyword>
<proteinExistence type="predicted"/>
<dbReference type="Proteomes" id="UP001596099">
    <property type="component" value="Unassembled WGS sequence"/>
</dbReference>
<sequence length="372" mass="41797">MGGPASEEVGPLRRSIEVEYWVVDDAGRLTEPESLVEVAPGVEREFVEPLLEIKTTPCETTAELRDELLDRLGRVLRRADDLGLHLVPLGTPLGDEEIRELPSERTRIQNQVVGEEFGYVRHCAGTHVHVEKRPGREVEQMNLLVALDPALALVNSSPFYRGERLAAGARSELYRRLAYQDLPHQGRLWSYASDVEEWTRYLERRWEEFVTAAMDAGVDRQAIEANFDPESAVWTPVQLRESFPTVEWRSPDTALPSQVLRLAEGVFELAEHLDTAALRIEGDTGGVREDTLVVPEFGALLGYVDAAIEDGLTSPDVTSYLRRMGFDVDAFAPVTHEFDGRESVSAEEARDLRLEHAERLQRDIRSVRVSGD</sequence>
<dbReference type="EMBL" id="JBHSQH010000001">
    <property type="protein sequence ID" value="MFC5971502.1"/>
    <property type="molecule type" value="Genomic_DNA"/>
</dbReference>
<comment type="caution">
    <text evidence="1">The sequence shown here is derived from an EMBL/GenBank/DDBJ whole genome shotgun (WGS) entry which is preliminary data.</text>
</comment>
<dbReference type="InterPro" id="IPR050141">
    <property type="entry name" value="GCL_type2/YbdK_subfam"/>
</dbReference>
<dbReference type="SUPFAM" id="SSF55931">
    <property type="entry name" value="Glutamine synthetase/guanido kinase"/>
    <property type="match status" value="1"/>
</dbReference>
<organism evidence="1 2">
    <name type="scientific">Halomarina salina</name>
    <dbReference type="NCBI Taxonomy" id="1872699"/>
    <lineage>
        <taxon>Archaea</taxon>
        <taxon>Methanobacteriati</taxon>
        <taxon>Methanobacteriota</taxon>
        <taxon>Stenosarchaea group</taxon>
        <taxon>Halobacteria</taxon>
        <taxon>Halobacteriales</taxon>
        <taxon>Natronomonadaceae</taxon>
        <taxon>Halomarina</taxon>
    </lineage>
</organism>
<evidence type="ECO:0000313" key="2">
    <source>
        <dbReference type="Proteomes" id="UP001596099"/>
    </source>
</evidence>
<accession>A0ABD5RLN1</accession>
<protein>
    <submittedName>
        <fullName evidence="1">Glutamate-cysteine ligase family protein</fullName>
    </submittedName>
</protein>
<dbReference type="RefSeq" id="WP_247414396.1">
    <property type="nucleotide sequence ID" value="NZ_JALLGW010000001.1"/>
</dbReference>
<dbReference type="PANTHER" id="PTHR36510">
    <property type="entry name" value="GLUTAMATE--CYSTEINE LIGASE 2-RELATED"/>
    <property type="match status" value="1"/>
</dbReference>
<dbReference type="PANTHER" id="PTHR36510:SF3">
    <property type="entry name" value="CONSERVED PROTEIN"/>
    <property type="match status" value="1"/>
</dbReference>
<dbReference type="Gene3D" id="3.30.590.20">
    <property type="match status" value="1"/>
</dbReference>
<evidence type="ECO:0000313" key="1">
    <source>
        <dbReference type="EMBL" id="MFC5971502.1"/>
    </source>
</evidence>
<reference evidence="1 2" key="1">
    <citation type="journal article" date="2019" name="Int. J. Syst. Evol. Microbiol.">
        <title>The Global Catalogue of Microorganisms (GCM) 10K type strain sequencing project: providing services to taxonomists for standard genome sequencing and annotation.</title>
        <authorList>
            <consortium name="The Broad Institute Genomics Platform"/>
            <consortium name="The Broad Institute Genome Sequencing Center for Infectious Disease"/>
            <person name="Wu L."/>
            <person name="Ma J."/>
        </authorList>
    </citation>
    <scope>NUCLEOTIDE SEQUENCE [LARGE SCALE GENOMIC DNA]</scope>
    <source>
        <strain evidence="1 2">CGMCC 1.12543</strain>
    </source>
</reference>
<name>A0ABD5RLN1_9EURY</name>
<keyword evidence="1" id="KW-0436">Ligase</keyword>
<dbReference type="InterPro" id="IPR014746">
    <property type="entry name" value="Gln_synth/guanido_kin_cat_dom"/>
</dbReference>
<dbReference type="InterPro" id="IPR006336">
    <property type="entry name" value="GCS2"/>
</dbReference>
<dbReference type="Pfam" id="PF04107">
    <property type="entry name" value="GCS2"/>
    <property type="match status" value="1"/>
</dbReference>
<dbReference type="AlphaFoldDB" id="A0ABD5RLN1"/>
<dbReference type="GO" id="GO:0016874">
    <property type="term" value="F:ligase activity"/>
    <property type="evidence" value="ECO:0007669"/>
    <property type="project" value="UniProtKB-KW"/>
</dbReference>